<dbReference type="Proteomes" id="UP000585272">
    <property type="component" value="Unassembled WGS sequence"/>
</dbReference>
<accession>A0A840IB33</accession>
<protein>
    <submittedName>
        <fullName evidence="2">ABC-type transport system involved in multi-copper enzyme maturation permease subunit</fullName>
    </submittedName>
</protein>
<keyword evidence="1" id="KW-0812">Transmembrane</keyword>
<evidence type="ECO:0000313" key="2">
    <source>
        <dbReference type="EMBL" id="MBB4661288.1"/>
    </source>
</evidence>
<feature type="transmembrane region" description="Helical" evidence="1">
    <location>
        <begin position="113"/>
        <end position="141"/>
    </location>
</feature>
<feature type="transmembrane region" description="Helical" evidence="1">
    <location>
        <begin position="161"/>
        <end position="179"/>
    </location>
</feature>
<keyword evidence="1" id="KW-1133">Transmembrane helix</keyword>
<comment type="caution">
    <text evidence="2">The sequence shown here is derived from an EMBL/GenBank/DDBJ whole genome shotgun (WGS) entry which is preliminary data.</text>
</comment>
<sequence length="258" mass="27091">MSALATAPAAGIGPEHARPGLVRLTGVELRKMVDTRAGLWLLLTTAALTLAAIAIVGFAGEAADHRFRSMLEVAIAPASVLLPVIGILLVTSEWTQRTALVTFALVPQRGRVLVAKLAAGLVLAVAAFLLSLAIAAAAVAVIAPEGDGVWSLPVGLLLQDFLMMATGMAMGIGFGAALLASAPAIVLYFALPMAFGILGEFSFFEKIAEWVDSSRALAPMTSELLSGEQWARAITALALWMLLPLLIGAWRLRREELK</sequence>
<feature type="transmembrane region" description="Helical" evidence="1">
    <location>
        <begin position="186"/>
        <end position="204"/>
    </location>
</feature>
<dbReference type="EMBL" id="JACHNU010000001">
    <property type="protein sequence ID" value="MBB4661288.1"/>
    <property type="molecule type" value="Genomic_DNA"/>
</dbReference>
<dbReference type="RefSeq" id="WP_183339328.1">
    <property type="nucleotide sequence ID" value="NZ_JACHNU010000001.1"/>
</dbReference>
<keyword evidence="1" id="KW-0472">Membrane</keyword>
<proteinExistence type="predicted"/>
<organism evidence="2 3">
    <name type="scientific">Conexibacter arvalis</name>
    <dbReference type="NCBI Taxonomy" id="912552"/>
    <lineage>
        <taxon>Bacteria</taxon>
        <taxon>Bacillati</taxon>
        <taxon>Actinomycetota</taxon>
        <taxon>Thermoleophilia</taxon>
        <taxon>Solirubrobacterales</taxon>
        <taxon>Conexibacteraceae</taxon>
        <taxon>Conexibacter</taxon>
    </lineage>
</organism>
<feature type="transmembrane region" description="Helical" evidence="1">
    <location>
        <begin position="230"/>
        <end position="252"/>
    </location>
</feature>
<feature type="transmembrane region" description="Helical" evidence="1">
    <location>
        <begin position="39"/>
        <end position="59"/>
    </location>
</feature>
<evidence type="ECO:0000256" key="1">
    <source>
        <dbReference type="SAM" id="Phobius"/>
    </source>
</evidence>
<evidence type="ECO:0000313" key="3">
    <source>
        <dbReference type="Proteomes" id="UP000585272"/>
    </source>
</evidence>
<gene>
    <name evidence="2" type="ORF">BDZ31_000861</name>
</gene>
<dbReference type="AlphaFoldDB" id="A0A840IB33"/>
<keyword evidence="3" id="KW-1185">Reference proteome</keyword>
<reference evidence="2 3" key="1">
    <citation type="submission" date="2020-08" db="EMBL/GenBank/DDBJ databases">
        <title>Genomic Encyclopedia of Archaeal and Bacterial Type Strains, Phase II (KMG-II): from individual species to whole genera.</title>
        <authorList>
            <person name="Goeker M."/>
        </authorList>
    </citation>
    <scope>NUCLEOTIDE SEQUENCE [LARGE SCALE GENOMIC DNA]</scope>
    <source>
        <strain evidence="2 3">DSM 23288</strain>
    </source>
</reference>
<name>A0A840IB33_9ACTN</name>
<feature type="transmembrane region" description="Helical" evidence="1">
    <location>
        <begin position="71"/>
        <end position="92"/>
    </location>
</feature>